<evidence type="ECO:0000256" key="4">
    <source>
        <dbReference type="ARBA" id="ARBA00023136"/>
    </source>
</evidence>
<feature type="site" description="Important for catalytic activity" evidence="7">
    <location>
        <position position="247"/>
    </location>
</feature>
<dbReference type="CDD" id="cd08010">
    <property type="entry name" value="MltG_like"/>
    <property type="match status" value="1"/>
</dbReference>
<name>A0A1G2FTP3_9BACT</name>
<dbReference type="NCBIfam" id="TIGR00247">
    <property type="entry name" value="endolytic transglycosylase MltG"/>
    <property type="match status" value="1"/>
</dbReference>
<dbReference type="GO" id="GO:0008932">
    <property type="term" value="F:lytic endotransglycosylase activity"/>
    <property type="evidence" value="ECO:0007669"/>
    <property type="project" value="UniProtKB-UniRule"/>
</dbReference>
<evidence type="ECO:0000313" key="9">
    <source>
        <dbReference type="Proteomes" id="UP000177126"/>
    </source>
</evidence>
<evidence type="ECO:0000256" key="6">
    <source>
        <dbReference type="ARBA" id="ARBA00023316"/>
    </source>
</evidence>
<dbReference type="GO" id="GO:0005886">
    <property type="term" value="C:plasma membrane"/>
    <property type="evidence" value="ECO:0007669"/>
    <property type="project" value="UniProtKB-SubCell"/>
</dbReference>
<dbReference type="HAMAP" id="MF_02065">
    <property type="entry name" value="MltG"/>
    <property type="match status" value="1"/>
</dbReference>
<keyword evidence="6 7" id="KW-0961">Cell wall biogenesis/degradation</keyword>
<evidence type="ECO:0000256" key="2">
    <source>
        <dbReference type="ARBA" id="ARBA00022692"/>
    </source>
</evidence>
<reference evidence="8 9" key="1">
    <citation type="journal article" date="2016" name="Nat. Commun.">
        <title>Thousands of microbial genomes shed light on interconnected biogeochemical processes in an aquifer system.</title>
        <authorList>
            <person name="Anantharaman K."/>
            <person name="Brown C.T."/>
            <person name="Hug L.A."/>
            <person name="Sharon I."/>
            <person name="Castelle C.J."/>
            <person name="Probst A.J."/>
            <person name="Thomas B.C."/>
            <person name="Singh A."/>
            <person name="Wilkins M.J."/>
            <person name="Karaoz U."/>
            <person name="Brodie E.L."/>
            <person name="Williams K.H."/>
            <person name="Hubbard S.S."/>
            <person name="Banfield J.F."/>
        </authorList>
    </citation>
    <scope>NUCLEOTIDE SEQUENCE [LARGE SCALE GENOMIC DNA]</scope>
</reference>
<dbReference type="EC" id="4.2.2.29" evidence="7"/>
<dbReference type="Pfam" id="PF02618">
    <property type="entry name" value="YceG"/>
    <property type="match status" value="1"/>
</dbReference>
<feature type="transmembrane region" description="Helical" evidence="7">
    <location>
        <begin position="25"/>
        <end position="49"/>
    </location>
</feature>
<evidence type="ECO:0000256" key="7">
    <source>
        <dbReference type="HAMAP-Rule" id="MF_02065"/>
    </source>
</evidence>
<keyword evidence="1 7" id="KW-1003">Cell membrane</keyword>
<dbReference type="Proteomes" id="UP000177126">
    <property type="component" value="Unassembled WGS sequence"/>
</dbReference>
<comment type="catalytic activity">
    <reaction evidence="7">
        <text>a peptidoglycan chain = a peptidoglycan chain with N-acetyl-1,6-anhydromuramyl-[peptide] at the reducing end + a peptidoglycan chain with N-acetylglucosamine at the non-reducing end.</text>
        <dbReference type="EC" id="4.2.2.29"/>
    </reaction>
</comment>
<accession>A0A1G2FTP3</accession>
<evidence type="ECO:0000256" key="5">
    <source>
        <dbReference type="ARBA" id="ARBA00023239"/>
    </source>
</evidence>
<proteinExistence type="inferred from homology"/>
<dbReference type="Gene3D" id="3.30.1490.480">
    <property type="entry name" value="Endolytic murein transglycosylase"/>
    <property type="match status" value="1"/>
</dbReference>
<dbReference type="InterPro" id="IPR003770">
    <property type="entry name" value="MLTG-like"/>
</dbReference>
<comment type="similarity">
    <text evidence="7">Belongs to the transglycosylase MltG family.</text>
</comment>
<protein>
    <recommendedName>
        <fullName evidence="7">Endolytic murein transglycosylase</fullName>
        <ecNumber evidence="7">4.2.2.29</ecNumber>
    </recommendedName>
    <alternativeName>
        <fullName evidence="7">Peptidoglycan lytic transglycosylase</fullName>
    </alternativeName>
    <alternativeName>
        <fullName evidence="7">Peptidoglycan polymerization terminase</fullName>
    </alternativeName>
</protein>
<dbReference type="GO" id="GO:0009252">
    <property type="term" value="P:peptidoglycan biosynthetic process"/>
    <property type="evidence" value="ECO:0007669"/>
    <property type="project" value="UniProtKB-UniRule"/>
</dbReference>
<dbReference type="AlphaFoldDB" id="A0A1G2FTP3"/>
<organism evidence="8 9">
    <name type="scientific">Candidatus Portnoybacteria bacterium RIFCSPLOWO2_02_FULL_39_11</name>
    <dbReference type="NCBI Taxonomy" id="1802001"/>
    <lineage>
        <taxon>Bacteria</taxon>
        <taxon>Candidatus Portnoyibacteriota</taxon>
    </lineage>
</organism>
<evidence type="ECO:0000313" key="8">
    <source>
        <dbReference type="EMBL" id="OGZ41464.1"/>
    </source>
</evidence>
<dbReference type="PANTHER" id="PTHR30518">
    <property type="entry name" value="ENDOLYTIC MUREIN TRANSGLYCOSYLASE"/>
    <property type="match status" value="1"/>
</dbReference>
<dbReference type="PANTHER" id="PTHR30518:SF2">
    <property type="entry name" value="ENDOLYTIC MUREIN TRANSGLYCOSYLASE"/>
    <property type="match status" value="1"/>
</dbReference>
<keyword evidence="4 7" id="KW-0472">Membrane</keyword>
<keyword evidence="5 7" id="KW-0456">Lyase</keyword>
<keyword evidence="3 7" id="KW-1133">Transmembrane helix</keyword>
<keyword evidence="2 7" id="KW-0812">Transmembrane</keyword>
<comment type="caution">
    <text evidence="8">The sequence shown here is derived from an EMBL/GenBank/DDBJ whole genome shotgun (WGS) entry which is preliminary data.</text>
</comment>
<dbReference type="EMBL" id="MHNF01000012">
    <property type="protein sequence ID" value="OGZ41464.1"/>
    <property type="molecule type" value="Genomic_DNA"/>
</dbReference>
<evidence type="ECO:0000256" key="1">
    <source>
        <dbReference type="ARBA" id="ARBA00022475"/>
    </source>
</evidence>
<comment type="function">
    <text evidence="7">Functions as a peptidoglycan terminase that cleaves nascent peptidoglycan strands endolytically to terminate their elongation.</text>
</comment>
<sequence>MEDPNINNQTEASAEDLNKPTKNRWIVLFYGVVPAVIVVGVAFVVYGYYEIFVPMDGRRAAPVEFTVTRGIGVKEISWQLAEAKLIRSVWWFKAYVWYKKLSGSMQAGKYALGQNFNVPQIVETIIGGKVILNEVRITFPEGFTYQQIKTRLAEQNLPANSDLGSEAVGDYQVQYKFLSDAPAGASLEGFLFPDTYIFNRDDKNSAVIKKFLDNFDKKLTPFLREQIDRQNRKIYDIIILASIIQQEAIGEEDMPLIASVFANRLRINMALESDATVNYVTGKKDRQPLYEDLKVKSPYNTYQNRGLPPGPISNPGLAAIKAAIFPATTDDLFFLHPLDGPTVFSKTLDEHNRNKAHWLK</sequence>
<comment type="subcellular location">
    <subcellularLocation>
        <location evidence="7">Cell membrane</location>
        <topology evidence="7">Single-pass membrane protein</topology>
    </subcellularLocation>
</comment>
<dbReference type="GO" id="GO:0071555">
    <property type="term" value="P:cell wall organization"/>
    <property type="evidence" value="ECO:0007669"/>
    <property type="project" value="UniProtKB-KW"/>
</dbReference>
<evidence type="ECO:0000256" key="3">
    <source>
        <dbReference type="ARBA" id="ARBA00022989"/>
    </source>
</evidence>
<gene>
    <name evidence="7" type="primary">mltG</name>
    <name evidence="8" type="ORF">A3B04_03205</name>
</gene>